<proteinExistence type="predicted"/>
<gene>
    <name evidence="1" type="ORF">FHP08_06555</name>
</gene>
<sequence length="79" mass="9206">MTTDPLQPAGFDALQRALPEYDVRIELRNFDRAFALLILDRDGREVASIDGQSMRCLSRLSWRQEFVDAVRRSARRRNP</sequence>
<evidence type="ECO:0000313" key="2">
    <source>
        <dbReference type="Proteomes" id="UP000321548"/>
    </source>
</evidence>
<protein>
    <recommendedName>
        <fullName evidence="3">DUF3509 domain-containing protein</fullName>
    </recommendedName>
</protein>
<comment type="caution">
    <text evidence="1">The sequence shown here is derived from an EMBL/GenBank/DDBJ whole genome shotgun (WGS) entry which is preliminary data.</text>
</comment>
<reference evidence="1 2" key="1">
    <citation type="submission" date="2019-06" db="EMBL/GenBank/DDBJ databases">
        <title>Quisquiliibacterium sp. nov., isolated from a maize field.</title>
        <authorList>
            <person name="Lin S.-Y."/>
            <person name="Tsai C.-F."/>
            <person name="Young C.-C."/>
        </authorList>
    </citation>
    <scope>NUCLEOTIDE SEQUENCE [LARGE SCALE GENOMIC DNA]</scope>
    <source>
        <strain evidence="1 2">CC-CFT501</strain>
    </source>
</reference>
<dbReference type="EMBL" id="VDUY01000002">
    <property type="protein sequence ID" value="TXL67264.1"/>
    <property type="molecule type" value="Genomic_DNA"/>
</dbReference>
<organism evidence="1 2">
    <name type="scientific">Zeimonas arvi</name>
    <dbReference type="NCBI Taxonomy" id="2498847"/>
    <lineage>
        <taxon>Bacteria</taxon>
        <taxon>Pseudomonadati</taxon>
        <taxon>Pseudomonadota</taxon>
        <taxon>Betaproteobacteria</taxon>
        <taxon>Burkholderiales</taxon>
        <taxon>Burkholderiaceae</taxon>
        <taxon>Zeimonas</taxon>
    </lineage>
</organism>
<dbReference type="RefSeq" id="WP_147703512.1">
    <property type="nucleotide sequence ID" value="NZ_VDUY01000002.1"/>
</dbReference>
<dbReference type="AlphaFoldDB" id="A0A5C8P1P7"/>
<evidence type="ECO:0008006" key="3">
    <source>
        <dbReference type="Google" id="ProtNLM"/>
    </source>
</evidence>
<accession>A0A5C8P1P7</accession>
<name>A0A5C8P1P7_9BURK</name>
<dbReference type="Proteomes" id="UP000321548">
    <property type="component" value="Unassembled WGS sequence"/>
</dbReference>
<evidence type="ECO:0000313" key="1">
    <source>
        <dbReference type="EMBL" id="TXL67264.1"/>
    </source>
</evidence>
<keyword evidence="2" id="KW-1185">Reference proteome</keyword>